<dbReference type="InterPro" id="IPR014756">
    <property type="entry name" value="Ig_E-set"/>
</dbReference>
<dbReference type="CDD" id="cd02851">
    <property type="entry name" value="E_set_GO_C"/>
    <property type="match status" value="1"/>
</dbReference>
<protein>
    <recommendedName>
        <fullName evidence="7">Galactose oxidase</fullName>
    </recommendedName>
</protein>
<dbReference type="SUPFAM" id="SSF50965">
    <property type="entry name" value="Galactose oxidase, central domain"/>
    <property type="match status" value="1"/>
</dbReference>
<dbReference type="PANTHER" id="PTHR32208">
    <property type="entry name" value="SECRETED PROTEIN-RELATED"/>
    <property type="match status" value="1"/>
</dbReference>
<dbReference type="InterPro" id="IPR011043">
    <property type="entry name" value="Gal_Oxase/kelch_b-propeller"/>
</dbReference>
<reference evidence="5" key="1">
    <citation type="submission" date="2023-06" db="EMBL/GenBank/DDBJ databases">
        <title>Genome-scale phylogeny and comparative genomics of the fungal order Sordariales.</title>
        <authorList>
            <consortium name="Lawrence Berkeley National Laboratory"/>
            <person name="Hensen N."/>
            <person name="Bonometti L."/>
            <person name="Westerberg I."/>
            <person name="Brannstrom I.O."/>
            <person name="Guillou S."/>
            <person name="Cros-Aarteil S."/>
            <person name="Calhoun S."/>
            <person name="Haridas S."/>
            <person name="Kuo A."/>
            <person name="Mondo S."/>
            <person name="Pangilinan J."/>
            <person name="Riley R."/>
            <person name="Labutti K."/>
            <person name="Andreopoulos B."/>
            <person name="Lipzen A."/>
            <person name="Chen C."/>
            <person name="Yanf M."/>
            <person name="Daum C."/>
            <person name="Ng V."/>
            <person name="Clum A."/>
            <person name="Steindorff A."/>
            <person name="Ohm R."/>
            <person name="Martin F."/>
            <person name="Silar P."/>
            <person name="Natvig D."/>
            <person name="Lalanne C."/>
            <person name="Gautier V."/>
            <person name="Ament-Velasquez S.L."/>
            <person name="Kruys A."/>
            <person name="Hutchinson M.I."/>
            <person name="Powell A.J."/>
            <person name="Barry K."/>
            <person name="Miller A.N."/>
            <person name="Grigoriev I.V."/>
            <person name="Debuchy R."/>
            <person name="Gladieux P."/>
            <person name="Thoren M.H."/>
            <person name="Johannesson H."/>
        </authorList>
    </citation>
    <scope>NUCLEOTIDE SEQUENCE</scope>
    <source>
        <strain evidence="5">PSN4</strain>
    </source>
</reference>
<dbReference type="EMBL" id="MU839831">
    <property type="protein sequence ID" value="KAK1757119.1"/>
    <property type="molecule type" value="Genomic_DNA"/>
</dbReference>
<gene>
    <name evidence="5" type="ORF">QBC47DRAFT_400748</name>
</gene>
<evidence type="ECO:0000259" key="4">
    <source>
        <dbReference type="Pfam" id="PF09118"/>
    </source>
</evidence>
<evidence type="ECO:0000256" key="1">
    <source>
        <dbReference type="ARBA" id="ARBA00022729"/>
    </source>
</evidence>
<feature type="domain" description="Glyoxal oxidase N-terminal" evidence="3">
    <location>
        <begin position="516"/>
        <end position="644"/>
    </location>
</feature>
<accession>A0AAJ0BF52</accession>
<dbReference type="Proteomes" id="UP001239445">
    <property type="component" value="Unassembled WGS sequence"/>
</dbReference>
<dbReference type="InterPro" id="IPR008979">
    <property type="entry name" value="Galactose-bd-like_sf"/>
</dbReference>
<dbReference type="InterPro" id="IPR015202">
    <property type="entry name" value="GO-like_E_set"/>
</dbReference>
<sequence length="774" mass="85454">MPNFLGFMSEAVVPSWPNASKSENLLAYHDVEKTGVFLPRQSAQKNSKQLSLVAKFLLLAFVFASAISFGQPIAEFAARAYTAVLRCGGPRPQGPIQVQFDDPTPADLNRTFFPAAKPWNADIIQDRKAWTLTCSSNTNACSNLVDGDKETDWKSETKAGVTHWITIDLGAEYLVHSLQVTSSVSLGFENGPRNHKVEVGRALADLQVVAYGAWRDIGGAAIFEPRHARYIKLSVVDTNKDKGFVAISEIQVWKLPAENVQKPEGGIWTHTVDFPLVPVTAWLNPKTGRLVTVSSNSPNGFAKEQKPHETVLSEWDPKTLKATVKVVAETNHNIFCPGTSMDENGHVLFTGGSSSDIYSIYDLDKWVKPDDNRIVKARGYQGQTYLSDGRTFMIGGTWSGQKVNKDGEIYDPKAAGQKWTLLNKISADYIKMRPSRCHPDSKSTHTDCVTEDWQQHHPWLFAWKKGTVFHAGPSKQMNWFFLAKGSEDVKPVGFRLDDDDAVCGAAVMYDAAAGSILTAGGAPNYHYWVKAEDHSLGYRYPATNNVFGMTLGNPGDPVTTTKLASMAHPRIFGNAVILPTGEIFIAGGQTKGEGFHDDEWVEYPEIYNPARNEWRKGSRNSIPRTYHSWALLLPDATVIVGGGGLDILRDKTNHYDAQIYQPDYLFKGTPRPKIVGQDDIGQWKLKSTVSIQTDLEVDLDASLIRYSAVTHALNNDLRRIHLKLTKKTGSAGGAFEYTADIPEDPGVALPGYWMLFVLKGGVPSVAKTVRLHKD</sequence>
<dbReference type="Gene3D" id="2.130.10.80">
    <property type="entry name" value="Galactose oxidase/kelch, beta-propeller"/>
    <property type="match status" value="1"/>
</dbReference>
<dbReference type="InterPro" id="IPR000421">
    <property type="entry name" value="FA58C"/>
</dbReference>
<dbReference type="Pfam" id="PF09118">
    <property type="entry name" value="GO-like_E_set"/>
    <property type="match status" value="1"/>
</dbReference>
<evidence type="ECO:0000259" key="2">
    <source>
        <dbReference type="Pfam" id="PF00754"/>
    </source>
</evidence>
<organism evidence="5 6">
    <name type="scientific">Echria macrotheca</name>
    <dbReference type="NCBI Taxonomy" id="438768"/>
    <lineage>
        <taxon>Eukaryota</taxon>
        <taxon>Fungi</taxon>
        <taxon>Dikarya</taxon>
        <taxon>Ascomycota</taxon>
        <taxon>Pezizomycotina</taxon>
        <taxon>Sordariomycetes</taxon>
        <taxon>Sordariomycetidae</taxon>
        <taxon>Sordariales</taxon>
        <taxon>Schizotheciaceae</taxon>
        <taxon>Echria</taxon>
    </lineage>
</organism>
<dbReference type="Gene3D" id="2.60.120.260">
    <property type="entry name" value="Galactose-binding domain-like"/>
    <property type="match status" value="1"/>
</dbReference>
<dbReference type="Gene3D" id="2.60.40.10">
    <property type="entry name" value="Immunoglobulins"/>
    <property type="match status" value="1"/>
</dbReference>
<evidence type="ECO:0000313" key="6">
    <source>
        <dbReference type="Proteomes" id="UP001239445"/>
    </source>
</evidence>
<comment type="caution">
    <text evidence="5">The sequence shown here is derived from an EMBL/GenBank/DDBJ whole genome shotgun (WGS) entry which is preliminary data.</text>
</comment>
<feature type="domain" description="Galactose oxidase-like Early set" evidence="4">
    <location>
        <begin position="671"/>
        <end position="770"/>
    </location>
</feature>
<dbReference type="AlphaFoldDB" id="A0AAJ0BF52"/>
<dbReference type="SUPFAM" id="SSF81296">
    <property type="entry name" value="E set domains"/>
    <property type="match status" value="1"/>
</dbReference>
<dbReference type="InterPro" id="IPR009880">
    <property type="entry name" value="Glyoxal_oxidase_N"/>
</dbReference>
<name>A0AAJ0BF52_9PEZI</name>
<dbReference type="InterPro" id="IPR037293">
    <property type="entry name" value="Gal_Oxidase_central_sf"/>
</dbReference>
<dbReference type="InterPro" id="IPR013783">
    <property type="entry name" value="Ig-like_fold"/>
</dbReference>
<keyword evidence="1" id="KW-0732">Signal</keyword>
<feature type="domain" description="F5/8 type C" evidence="2">
    <location>
        <begin position="133"/>
        <end position="250"/>
    </location>
</feature>
<dbReference type="Pfam" id="PF00754">
    <property type="entry name" value="F5_F8_type_C"/>
    <property type="match status" value="1"/>
</dbReference>
<proteinExistence type="predicted"/>
<dbReference type="SUPFAM" id="SSF49785">
    <property type="entry name" value="Galactose-binding domain-like"/>
    <property type="match status" value="1"/>
</dbReference>
<evidence type="ECO:0000259" key="3">
    <source>
        <dbReference type="Pfam" id="PF07250"/>
    </source>
</evidence>
<keyword evidence="6" id="KW-1185">Reference proteome</keyword>
<evidence type="ECO:0008006" key="7">
    <source>
        <dbReference type="Google" id="ProtNLM"/>
    </source>
</evidence>
<dbReference type="PANTHER" id="PTHR32208:SF68">
    <property type="entry name" value="GALACTOSE OXIDASE"/>
    <property type="match status" value="1"/>
</dbReference>
<evidence type="ECO:0000313" key="5">
    <source>
        <dbReference type="EMBL" id="KAK1757119.1"/>
    </source>
</evidence>
<dbReference type="Pfam" id="PF07250">
    <property type="entry name" value="Glyoxal_oxid_N"/>
    <property type="match status" value="1"/>
</dbReference>